<keyword evidence="1" id="KW-1133">Transmembrane helix</keyword>
<dbReference type="EMBL" id="MCFH01000029">
    <property type="protein sequence ID" value="ORX47907.1"/>
    <property type="molecule type" value="Genomic_DNA"/>
</dbReference>
<dbReference type="Proteomes" id="UP000193719">
    <property type="component" value="Unassembled WGS sequence"/>
</dbReference>
<reference evidence="3 4" key="2">
    <citation type="submission" date="2016-08" db="EMBL/GenBank/DDBJ databases">
        <title>Pervasive Adenine N6-methylation of Active Genes in Fungi.</title>
        <authorList>
            <consortium name="DOE Joint Genome Institute"/>
            <person name="Mondo S.J."/>
            <person name="Dannebaum R.O."/>
            <person name="Kuo R.C."/>
            <person name="Labutti K."/>
            <person name="Haridas S."/>
            <person name="Kuo A."/>
            <person name="Salamov A."/>
            <person name="Ahrendt S.R."/>
            <person name="Lipzen A."/>
            <person name="Sullivan W."/>
            <person name="Andreopoulos W.B."/>
            <person name="Clum A."/>
            <person name="Lindquist E."/>
            <person name="Daum C."/>
            <person name="Ramamoorthy G.K."/>
            <person name="Gryganskyi A."/>
            <person name="Culley D."/>
            <person name="Magnuson J.K."/>
            <person name="James T.Y."/>
            <person name="O'Malley M.A."/>
            <person name="Stajich J.E."/>
            <person name="Spatafora J.W."/>
            <person name="Visel A."/>
            <person name="Grigoriev I.V."/>
        </authorList>
    </citation>
    <scope>NUCLEOTIDE SEQUENCE [LARGE SCALE GENOMIC DNA]</scope>
    <source>
        <strain evidence="4">finn</strain>
    </source>
</reference>
<sequence length="229" mass="26660">MEYKPIENKIDISDEEDSYSLDSENHNTTHNIVNNENTVIDINDNELLYEDNDSEIENAKKEKARIGFFKQFLIKKVYKTGLIGYISLVSFNIIYSVIFGSFLENIQNSNEEDINEMIKLHPVMMMTYACIFAPMIEEFVFRKLMFGFIKRYSKILAYIISCFFFAFGHFGFSFTILLNEIGFFPIYFIAAAILAYIYDYDGYILASMIAHMLYNSTMLVLGSLLEEEI</sequence>
<dbReference type="PANTHER" id="PTHR36435:SF6">
    <property type="entry name" value="ABORTIVE INFECTION PROTEIN"/>
    <property type="match status" value="1"/>
</dbReference>
<evidence type="ECO:0000313" key="4">
    <source>
        <dbReference type="Proteomes" id="UP000193719"/>
    </source>
</evidence>
<dbReference type="InterPro" id="IPR003675">
    <property type="entry name" value="Rce1/LyrA-like_dom"/>
</dbReference>
<feature type="transmembrane region" description="Helical" evidence="1">
    <location>
        <begin position="82"/>
        <end position="103"/>
    </location>
</feature>
<dbReference type="PANTHER" id="PTHR36435">
    <property type="entry name" value="SLR1288 PROTEIN"/>
    <property type="match status" value="1"/>
</dbReference>
<evidence type="ECO:0000313" key="3">
    <source>
        <dbReference type="EMBL" id="ORX47907.1"/>
    </source>
</evidence>
<accession>A0A1Y1V5R6</accession>
<dbReference type="GO" id="GO:0080120">
    <property type="term" value="P:CAAX-box protein maturation"/>
    <property type="evidence" value="ECO:0007669"/>
    <property type="project" value="UniProtKB-ARBA"/>
</dbReference>
<name>A0A1Y1V5R6_9FUNG</name>
<feature type="transmembrane region" description="Helical" evidence="1">
    <location>
        <begin position="123"/>
        <end position="144"/>
    </location>
</feature>
<keyword evidence="4" id="KW-1185">Reference proteome</keyword>
<dbReference type="InterPro" id="IPR052710">
    <property type="entry name" value="CAAX_protease"/>
</dbReference>
<proteinExistence type="predicted"/>
<evidence type="ECO:0000256" key="1">
    <source>
        <dbReference type="SAM" id="Phobius"/>
    </source>
</evidence>
<dbReference type="GO" id="GO:0004175">
    <property type="term" value="F:endopeptidase activity"/>
    <property type="evidence" value="ECO:0007669"/>
    <property type="project" value="UniProtKB-ARBA"/>
</dbReference>
<keyword evidence="1" id="KW-0472">Membrane</keyword>
<feature type="transmembrane region" description="Helical" evidence="1">
    <location>
        <begin position="156"/>
        <end position="175"/>
    </location>
</feature>
<dbReference type="SUPFAM" id="SSF103473">
    <property type="entry name" value="MFS general substrate transporter"/>
    <property type="match status" value="1"/>
</dbReference>
<feature type="transmembrane region" description="Helical" evidence="1">
    <location>
        <begin position="181"/>
        <end position="198"/>
    </location>
</feature>
<reference evidence="3 4" key="1">
    <citation type="submission" date="2016-08" db="EMBL/GenBank/DDBJ databases">
        <title>Genomes of anaerobic fungi encode conserved fungal cellulosomes for biomass hydrolysis.</title>
        <authorList>
            <consortium name="DOE Joint Genome Institute"/>
            <person name="Haitjema C.H."/>
            <person name="Gilmore S.P."/>
            <person name="Henske J.K."/>
            <person name="Solomon K.V."/>
            <person name="De Groot R."/>
            <person name="Kuo A."/>
            <person name="Mondo S.J."/>
            <person name="Salamov A.A."/>
            <person name="Labutti K."/>
            <person name="Zhao Z."/>
            <person name="Chiniquy J."/>
            <person name="Barry K."/>
            <person name="Brewer H.M."/>
            <person name="Purvine S.O."/>
            <person name="Wright A.T."/>
            <person name="Boxma B."/>
            <person name="Van Alen T."/>
            <person name="Hackstein J.H."/>
            <person name="Baker S.E."/>
            <person name="Grigoriev I.V."/>
            <person name="O'Malley M.A."/>
        </authorList>
    </citation>
    <scope>NUCLEOTIDE SEQUENCE [LARGE SCALE GENOMIC DNA]</scope>
    <source>
        <strain evidence="4">finn</strain>
    </source>
</reference>
<feature type="domain" description="CAAX prenyl protease 2/Lysostaphin resistance protein A-like" evidence="2">
    <location>
        <begin position="121"/>
        <end position="216"/>
    </location>
</feature>
<protein>
    <submittedName>
        <fullName evidence="3">Abi-domain-containing protein</fullName>
    </submittedName>
</protein>
<feature type="transmembrane region" description="Helical" evidence="1">
    <location>
        <begin position="205"/>
        <end position="225"/>
    </location>
</feature>
<gene>
    <name evidence="3" type="ORF">BCR36DRAFT_584603</name>
</gene>
<comment type="caution">
    <text evidence="3">The sequence shown here is derived from an EMBL/GenBank/DDBJ whole genome shotgun (WGS) entry which is preliminary data.</text>
</comment>
<dbReference type="AlphaFoldDB" id="A0A1Y1V5R6"/>
<keyword evidence="1" id="KW-0812">Transmembrane</keyword>
<dbReference type="InterPro" id="IPR036259">
    <property type="entry name" value="MFS_trans_sf"/>
</dbReference>
<dbReference type="OrthoDB" id="2159521at2759"/>
<dbReference type="Pfam" id="PF02517">
    <property type="entry name" value="Rce1-like"/>
    <property type="match status" value="1"/>
</dbReference>
<organism evidence="3 4">
    <name type="scientific">Piromyces finnis</name>
    <dbReference type="NCBI Taxonomy" id="1754191"/>
    <lineage>
        <taxon>Eukaryota</taxon>
        <taxon>Fungi</taxon>
        <taxon>Fungi incertae sedis</taxon>
        <taxon>Chytridiomycota</taxon>
        <taxon>Chytridiomycota incertae sedis</taxon>
        <taxon>Neocallimastigomycetes</taxon>
        <taxon>Neocallimastigales</taxon>
        <taxon>Neocallimastigaceae</taxon>
        <taxon>Piromyces</taxon>
    </lineage>
</organism>
<evidence type="ECO:0000259" key="2">
    <source>
        <dbReference type="Pfam" id="PF02517"/>
    </source>
</evidence>